<sequence>MFFYTGVSVFPIGLGNQYDQTELSTLAGQHAQDNIIRLSNTEYLLAMAALDQSFTDKLCR</sequence>
<dbReference type="SUPFAM" id="SSF53300">
    <property type="entry name" value="vWA-like"/>
    <property type="match status" value="1"/>
</dbReference>
<evidence type="ECO:0000313" key="2">
    <source>
        <dbReference type="Proteomes" id="UP001529510"/>
    </source>
</evidence>
<comment type="caution">
    <text evidence="1">The sequence shown here is derived from an EMBL/GenBank/DDBJ whole genome shotgun (WGS) entry which is preliminary data.</text>
</comment>
<accession>A0ABD0P341</accession>
<keyword evidence="2" id="KW-1185">Reference proteome</keyword>
<organism evidence="1 2">
    <name type="scientific">Cirrhinus mrigala</name>
    <name type="common">Mrigala</name>
    <dbReference type="NCBI Taxonomy" id="683832"/>
    <lineage>
        <taxon>Eukaryota</taxon>
        <taxon>Metazoa</taxon>
        <taxon>Chordata</taxon>
        <taxon>Craniata</taxon>
        <taxon>Vertebrata</taxon>
        <taxon>Euteleostomi</taxon>
        <taxon>Actinopterygii</taxon>
        <taxon>Neopterygii</taxon>
        <taxon>Teleostei</taxon>
        <taxon>Ostariophysi</taxon>
        <taxon>Cypriniformes</taxon>
        <taxon>Cyprinidae</taxon>
        <taxon>Labeoninae</taxon>
        <taxon>Labeonini</taxon>
        <taxon>Cirrhinus</taxon>
    </lineage>
</organism>
<reference evidence="1 2" key="1">
    <citation type="submission" date="2024-05" db="EMBL/GenBank/DDBJ databases">
        <title>Genome sequencing and assembly of Indian major carp, Cirrhinus mrigala (Hamilton, 1822).</title>
        <authorList>
            <person name="Mohindra V."/>
            <person name="Chowdhury L.M."/>
            <person name="Lal K."/>
            <person name="Jena J.K."/>
        </authorList>
    </citation>
    <scope>NUCLEOTIDE SEQUENCE [LARGE SCALE GENOMIC DNA]</scope>
    <source>
        <strain evidence="1">CM1030</strain>
        <tissue evidence="1">Blood</tissue>
    </source>
</reference>
<proteinExistence type="predicted"/>
<feature type="non-terminal residue" evidence="1">
    <location>
        <position position="60"/>
    </location>
</feature>
<evidence type="ECO:0000313" key="1">
    <source>
        <dbReference type="EMBL" id="KAL0167646.1"/>
    </source>
</evidence>
<dbReference type="EMBL" id="JAMKFB020000018">
    <property type="protein sequence ID" value="KAL0167646.1"/>
    <property type="molecule type" value="Genomic_DNA"/>
</dbReference>
<protein>
    <submittedName>
        <fullName evidence="1">Uncharacterized protein</fullName>
    </submittedName>
</protein>
<name>A0ABD0P341_CIRMR</name>
<dbReference type="AlphaFoldDB" id="A0ABD0P341"/>
<dbReference type="Proteomes" id="UP001529510">
    <property type="component" value="Unassembled WGS sequence"/>
</dbReference>
<dbReference type="InterPro" id="IPR036465">
    <property type="entry name" value="vWFA_dom_sf"/>
</dbReference>
<dbReference type="Gene3D" id="3.40.50.410">
    <property type="entry name" value="von Willebrand factor, type A domain"/>
    <property type="match status" value="1"/>
</dbReference>
<gene>
    <name evidence="1" type="ORF">M9458_035868</name>
</gene>